<evidence type="ECO:0000313" key="3">
    <source>
        <dbReference type="EMBL" id="GBO30390.1"/>
    </source>
</evidence>
<feature type="chain" id="PRO_5036129155" description="Secreted protein" evidence="1">
    <location>
        <begin position="22"/>
        <end position="104"/>
    </location>
</feature>
<dbReference type="Proteomes" id="UP000499080">
    <property type="component" value="Unassembled WGS sequence"/>
</dbReference>
<evidence type="ECO:0000313" key="4">
    <source>
        <dbReference type="Proteomes" id="UP000499080"/>
    </source>
</evidence>
<proteinExistence type="predicted"/>
<dbReference type="EMBL" id="BGPR01053558">
    <property type="protein sequence ID" value="GBO30390.1"/>
    <property type="molecule type" value="Genomic_DNA"/>
</dbReference>
<organism evidence="2 4">
    <name type="scientific">Araneus ventricosus</name>
    <name type="common">Orbweaver spider</name>
    <name type="synonym">Epeira ventricosa</name>
    <dbReference type="NCBI Taxonomy" id="182803"/>
    <lineage>
        <taxon>Eukaryota</taxon>
        <taxon>Metazoa</taxon>
        <taxon>Ecdysozoa</taxon>
        <taxon>Arthropoda</taxon>
        <taxon>Chelicerata</taxon>
        <taxon>Arachnida</taxon>
        <taxon>Araneae</taxon>
        <taxon>Araneomorphae</taxon>
        <taxon>Entelegynae</taxon>
        <taxon>Araneoidea</taxon>
        <taxon>Araneidae</taxon>
        <taxon>Araneus</taxon>
    </lineage>
</organism>
<sequence>MLGRFLIGSLPIAMVLMTRLSENFCRSSSIMTPRIGRVRRWAMQLKGGGNGGGGGWKFSFLYKSFTIENRKKIQIRRIIALSRHGTGLEQKKKLNFINTESSQP</sequence>
<feature type="signal peptide" evidence="1">
    <location>
        <begin position="1"/>
        <end position="21"/>
    </location>
</feature>
<keyword evidence="4" id="KW-1185">Reference proteome</keyword>
<evidence type="ECO:0000256" key="1">
    <source>
        <dbReference type="SAM" id="SignalP"/>
    </source>
</evidence>
<evidence type="ECO:0000313" key="2">
    <source>
        <dbReference type="EMBL" id="GBN34460.1"/>
    </source>
</evidence>
<reference evidence="2 4" key="1">
    <citation type="journal article" date="2019" name="Sci. Rep.">
        <title>Orb-weaving spider Araneus ventricosus genome elucidates the spidroin gene catalogue.</title>
        <authorList>
            <person name="Kono N."/>
            <person name="Nakamura H."/>
            <person name="Ohtoshi R."/>
            <person name="Moran D.A.P."/>
            <person name="Shinohara A."/>
            <person name="Yoshida Y."/>
            <person name="Fujiwara M."/>
            <person name="Mori M."/>
            <person name="Tomita M."/>
            <person name="Arakawa K."/>
        </authorList>
    </citation>
    <scope>NUCLEOTIDE SEQUENCE [LARGE SCALE GENOMIC DNA]</scope>
</reference>
<accession>A0A4Y2N772</accession>
<evidence type="ECO:0008006" key="5">
    <source>
        <dbReference type="Google" id="ProtNLM"/>
    </source>
</evidence>
<dbReference type="AlphaFoldDB" id="A0A4Y2N772"/>
<name>A0A4Y2N772_ARAVE</name>
<protein>
    <recommendedName>
        <fullName evidence="5">Secreted protein</fullName>
    </recommendedName>
</protein>
<dbReference type="EMBL" id="BGPR01008542">
    <property type="protein sequence ID" value="GBN34460.1"/>
    <property type="molecule type" value="Genomic_DNA"/>
</dbReference>
<comment type="caution">
    <text evidence="2">The sequence shown here is derived from an EMBL/GenBank/DDBJ whole genome shotgun (WGS) entry which is preliminary data.</text>
</comment>
<gene>
    <name evidence="2" type="ORF">AVEN_2241_1</name>
    <name evidence="3" type="ORF">AVEN_27471_1</name>
</gene>
<keyword evidence="1" id="KW-0732">Signal</keyword>